<keyword evidence="2" id="KW-0963">Cytoplasm</keyword>
<evidence type="ECO:0000256" key="4">
    <source>
        <dbReference type="ARBA" id="ARBA00022803"/>
    </source>
</evidence>
<feature type="region of interest" description="Disordered" evidence="6">
    <location>
        <begin position="1"/>
        <end position="27"/>
    </location>
</feature>
<evidence type="ECO:0000256" key="2">
    <source>
        <dbReference type="ARBA" id="ARBA00022490"/>
    </source>
</evidence>
<dbReference type="GO" id="GO:0005737">
    <property type="term" value="C:cytoplasm"/>
    <property type="evidence" value="ECO:0007669"/>
    <property type="project" value="UniProtKB-SubCell"/>
</dbReference>
<evidence type="ECO:0000256" key="5">
    <source>
        <dbReference type="ARBA" id="ARBA00038253"/>
    </source>
</evidence>
<evidence type="ECO:0000256" key="1">
    <source>
        <dbReference type="ARBA" id="ARBA00004496"/>
    </source>
</evidence>
<dbReference type="Gene3D" id="1.25.40.10">
    <property type="entry name" value="Tetratricopeptide repeat domain"/>
    <property type="match status" value="1"/>
</dbReference>
<keyword evidence="8" id="KW-1185">Reference proteome</keyword>
<dbReference type="EMBL" id="NQJD01000004">
    <property type="protein sequence ID" value="TAA75730.1"/>
    <property type="molecule type" value="Genomic_DNA"/>
</dbReference>
<keyword evidence="4" id="KW-0802">TPR repeat</keyword>
<comment type="caution">
    <text evidence="7">The sequence shown here is derived from an EMBL/GenBank/DDBJ whole genome shotgun (WGS) entry which is preliminary data.</text>
</comment>
<dbReference type="PANTHER" id="PTHR46630">
    <property type="entry name" value="TETRATRICOPEPTIDE REPEAT PROTEIN 29"/>
    <property type="match status" value="1"/>
</dbReference>
<dbReference type="SUPFAM" id="SSF48452">
    <property type="entry name" value="TPR-like"/>
    <property type="match status" value="1"/>
</dbReference>
<dbReference type="Proteomes" id="UP000316238">
    <property type="component" value="Unassembled WGS sequence"/>
</dbReference>
<evidence type="ECO:0000256" key="6">
    <source>
        <dbReference type="SAM" id="MobiDB-lite"/>
    </source>
</evidence>
<protein>
    <submittedName>
        <fullName evidence="7">Tetratricopeptide repeat-containing protein</fullName>
    </submittedName>
</protein>
<dbReference type="AlphaFoldDB" id="A0A521G3Z2"/>
<dbReference type="PANTHER" id="PTHR46630:SF1">
    <property type="entry name" value="TETRATRICOPEPTIDE REPEAT PROTEIN 29"/>
    <property type="match status" value="1"/>
</dbReference>
<keyword evidence="3" id="KW-0677">Repeat</keyword>
<evidence type="ECO:0000256" key="3">
    <source>
        <dbReference type="ARBA" id="ARBA00022737"/>
    </source>
</evidence>
<accession>A0A521G3Z2</accession>
<reference evidence="7" key="1">
    <citation type="submission" date="2017-07" db="EMBL/GenBank/DDBJ databases">
        <title>The cable genome - Insights into the physiology and evolution of filamentous bacteria capable of sulfide oxidation via long distance electron transfer.</title>
        <authorList>
            <person name="Thorup C."/>
            <person name="Bjerg J.T."/>
            <person name="Schreiber L."/>
            <person name="Nielsen L.P."/>
            <person name="Kjeldsen K.U."/>
            <person name="Boesen T."/>
            <person name="Boggild A."/>
            <person name="Meysman F."/>
            <person name="Geelhoed J."/>
            <person name="Schramm A."/>
        </authorList>
    </citation>
    <scope>NUCLEOTIDE SEQUENCE [LARGE SCALE GENOMIC DNA]</scope>
    <source>
        <strain evidence="7">GS</strain>
    </source>
</reference>
<organism evidence="7 8">
    <name type="scientific">Candidatus Electronema aureum</name>
    <dbReference type="NCBI Taxonomy" id="2005002"/>
    <lineage>
        <taxon>Bacteria</taxon>
        <taxon>Pseudomonadati</taxon>
        <taxon>Thermodesulfobacteriota</taxon>
        <taxon>Desulfobulbia</taxon>
        <taxon>Desulfobulbales</taxon>
        <taxon>Desulfobulbaceae</taxon>
        <taxon>Candidatus Electronema</taxon>
    </lineage>
</organism>
<feature type="compositionally biased region" description="Polar residues" evidence="6">
    <location>
        <begin position="1"/>
        <end position="14"/>
    </location>
</feature>
<sequence>MSSTFTQPLSSLCPTESAPVAAENDPAKRDYLEGREQFKKGEYAMAAMAFHNALKGFEEQGDEAGVANAADRFGDVCLERQDYAAALAHYSRAYAICEKEEDSFSILALNKKMAAAHGKLGEFDQALEYAFDMVEHYQLTKDPKGMVETMTVIAELYQEKGDKLKAAETYRTIAAIHRNFKHQRMAEEFAARADELERA</sequence>
<dbReference type="Pfam" id="PF13424">
    <property type="entry name" value="TPR_12"/>
    <property type="match status" value="1"/>
</dbReference>
<comment type="subcellular location">
    <subcellularLocation>
        <location evidence="1">Cytoplasm</location>
    </subcellularLocation>
</comment>
<proteinExistence type="inferred from homology"/>
<comment type="similarity">
    <text evidence="5">Belongs to the Rap family.</text>
</comment>
<dbReference type="InterPro" id="IPR051476">
    <property type="entry name" value="Bac_ResReg_Asp_Phosphatase"/>
</dbReference>
<gene>
    <name evidence="7" type="ORF">CDV28_10472</name>
</gene>
<dbReference type="InterPro" id="IPR011990">
    <property type="entry name" value="TPR-like_helical_dom_sf"/>
</dbReference>
<name>A0A521G3Z2_9BACT</name>
<evidence type="ECO:0000313" key="7">
    <source>
        <dbReference type="EMBL" id="TAA75730.1"/>
    </source>
</evidence>
<evidence type="ECO:0000313" key="8">
    <source>
        <dbReference type="Proteomes" id="UP000316238"/>
    </source>
</evidence>